<keyword evidence="2 11" id="KW-0547">Nucleotide-binding</keyword>
<protein>
    <recommendedName>
        <fullName evidence="11">RecBCD enzyme subunit RecD</fullName>
        <ecNumber evidence="11">5.6.2.3</ecNumber>
    </recommendedName>
    <alternativeName>
        <fullName evidence="11">DNA 5'-3' helicase subunit RecD</fullName>
    </alternativeName>
    <alternativeName>
        <fullName evidence="11">Exonuclease V subunit RecD</fullName>
        <shortName evidence="11">ExoV subunit RecD</shortName>
    </alternativeName>
    <alternativeName>
        <fullName evidence="11">Helicase/nuclease RecBCD subunit RecD</fullName>
    </alternativeName>
</protein>
<dbReference type="CDD" id="cd17933">
    <property type="entry name" value="DEXSc_RecD-like"/>
    <property type="match status" value="1"/>
</dbReference>
<sequence>MTTLNLPGPAQDQSPHTAPDTPPDAAAVLAELARWAELGWLRRLDLALARWLQAELPDSPPELLLAAALLAQREGRGHSCIVLADLLALADAAVPVPTDLALQAAEVDEWLDGPEPAQQALRSLMARLVAEASAPGLAHWEALFAASPAVQVLAPGVPETGGAGPATPLLLEGGRLYLRRHWREECLVAAEVLARVGPAPMPASGAVNDLVAEAPPPDPAEVRAWLDRLFTPREPGAPLDWQRAACAVALRGRLALITGGPGTGKTYTVARLLALVFALQPPTVPLRIALAAPTGKAAARLKQSIDLALQGLRQAQPGLLDWDLLAQRLAQAHTLHKLLGARPDTRHLRHDARHPLEVDLLVVDEASMVHLELMAALLAALPRRARLLLLGDKDQLASVEAGAVLGDLCADAEAGRYGSDTAGWIAACTGAPLPAPYLAAPGEASALAQQTVMLRESRRFHGAIGQLAQAVNAGDASVALQRLQAPGPELAHLADPQPGGVLRLALQGRAGAEGGYGPFLQALGERPPPSASVEDHAAWVRRVLGAFDRFRLLCALREGDWGVAGLNRAIEQALRQRGLIHGGASAGLGNDWYEGRPVMVTRNDSALGVYNGDVGLALRAAPTPASGQGSGSGPARRAGPLRVWFADGDQLRSVLASRLAAVETAWAMTVHKSQGSEFEHTVLVLPPRANPVATRELVYTGITRARSRFTLVAAQPAVFEQAVRRRTRRASGLPMRLAGTAE</sequence>
<dbReference type="CDD" id="cd18809">
    <property type="entry name" value="SF1_C_RecD"/>
    <property type="match status" value="1"/>
</dbReference>
<dbReference type="Gene3D" id="3.40.50.300">
    <property type="entry name" value="P-loop containing nucleotide triphosphate hydrolases"/>
    <property type="match status" value="3"/>
</dbReference>
<comment type="catalytic activity">
    <reaction evidence="11">
        <text>ATP + H2O = ADP + phosphate + H(+)</text>
        <dbReference type="Rhea" id="RHEA:13065"/>
        <dbReference type="ChEBI" id="CHEBI:15377"/>
        <dbReference type="ChEBI" id="CHEBI:15378"/>
        <dbReference type="ChEBI" id="CHEBI:30616"/>
        <dbReference type="ChEBI" id="CHEBI:43474"/>
        <dbReference type="ChEBI" id="CHEBI:456216"/>
        <dbReference type="EC" id="5.6.2.3"/>
    </reaction>
</comment>
<name>A0ABN6PL93_9BURK</name>
<evidence type="ECO:0000256" key="2">
    <source>
        <dbReference type="ARBA" id="ARBA00022741"/>
    </source>
</evidence>
<evidence type="ECO:0000256" key="7">
    <source>
        <dbReference type="ARBA" id="ARBA00022840"/>
    </source>
</evidence>
<feature type="domain" description="AAA+ ATPase" evidence="13">
    <location>
        <begin position="251"/>
        <end position="458"/>
    </location>
</feature>
<dbReference type="InterPro" id="IPR049550">
    <property type="entry name" value="RecD_N"/>
</dbReference>
<comment type="miscellaneous">
    <text evidence="11">In the RecBCD complex, RecB has a slow 3'-5' helicase, an exonuclease activity and loads RecA onto ssDNA, RecD has a fast 5'-3' helicase activity, while RecC stimulates the ATPase and processivity of the RecB helicase and contributes to recognition of the Chi site.</text>
</comment>
<keyword evidence="1 11" id="KW-0540">Nuclease</keyword>
<accession>A0ABN6PL93</accession>
<feature type="binding site" evidence="11">
    <location>
        <begin position="259"/>
        <end position="266"/>
    </location>
    <ligand>
        <name>ATP</name>
        <dbReference type="ChEBI" id="CHEBI:30616"/>
    </ligand>
</feature>
<evidence type="ECO:0000313" key="14">
    <source>
        <dbReference type="EMBL" id="BDI04967.1"/>
    </source>
</evidence>
<dbReference type="Proteomes" id="UP001057498">
    <property type="component" value="Chromosome"/>
</dbReference>
<evidence type="ECO:0000259" key="13">
    <source>
        <dbReference type="SMART" id="SM00382"/>
    </source>
</evidence>
<dbReference type="Pfam" id="PF21185">
    <property type="entry name" value="RecD_N"/>
    <property type="match status" value="1"/>
</dbReference>
<evidence type="ECO:0000256" key="6">
    <source>
        <dbReference type="ARBA" id="ARBA00022839"/>
    </source>
</evidence>
<keyword evidence="4 11" id="KW-0378">Hydrolase</keyword>
<evidence type="ECO:0000256" key="3">
    <source>
        <dbReference type="ARBA" id="ARBA00022763"/>
    </source>
</evidence>
<keyword evidence="8 11" id="KW-0238">DNA-binding</keyword>
<evidence type="ECO:0000256" key="5">
    <source>
        <dbReference type="ARBA" id="ARBA00022806"/>
    </source>
</evidence>
<evidence type="ECO:0000256" key="10">
    <source>
        <dbReference type="ARBA" id="ARBA00023235"/>
    </source>
</evidence>
<dbReference type="SUPFAM" id="SSF52540">
    <property type="entry name" value="P-loop containing nucleoside triphosphate hydrolases"/>
    <property type="match status" value="2"/>
</dbReference>
<dbReference type="HAMAP" id="MF_01487">
    <property type="entry name" value="RecD"/>
    <property type="match status" value="1"/>
</dbReference>
<evidence type="ECO:0000256" key="12">
    <source>
        <dbReference type="SAM" id="MobiDB-lite"/>
    </source>
</evidence>
<comment type="subunit">
    <text evidence="11">Heterotrimer of RecB, RecC and RecD. All subunits contribute to DNA-binding.</text>
</comment>
<keyword evidence="10 11" id="KW-0413">Isomerase</keyword>
<dbReference type="InterPro" id="IPR027417">
    <property type="entry name" value="P-loop_NTPase"/>
</dbReference>
<dbReference type="Gene3D" id="1.10.10.1020">
    <property type="entry name" value="RecBCD complex, subunit RecD, N-terminal domain"/>
    <property type="match status" value="1"/>
</dbReference>
<proteinExistence type="inferred from homology"/>
<evidence type="ECO:0000256" key="11">
    <source>
        <dbReference type="HAMAP-Rule" id="MF_01487"/>
    </source>
</evidence>
<keyword evidence="15" id="KW-1185">Reference proteome</keyword>
<keyword evidence="7 11" id="KW-0067">ATP-binding</keyword>
<keyword evidence="3 11" id="KW-0227">DNA damage</keyword>
<comment type="similarity">
    <text evidence="11">Belongs to the RecD family.</text>
</comment>
<keyword evidence="5 11" id="KW-0347">Helicase</keyword>
<evidence type="ECO:0000256" key="1">
    <source>
        <dbReference type="ARBA" id="ARBA00022722"/>
    </source>
</evidence>
<dbReference type="InterPro" id="IPR050534">
    <property type="entry name" value="Coronavir_polyprotein_1ab"/>
</dbReference>
<dbReference type="EMBL" id="AP025730">
    <property type="protein sequence ID" value="BDI04967.1"/>
    <property type="molecule type" value="Genomic_DNA"/>
</dbReference>
<dbReference type="PANTHER" id="PTHR43788:SF6">
    <property type="entry name" value="DNA HELICASE B"/>
    <property type="match status" value="1"/>
</dbReference>
<dbReference type="InterPro" id="IPR003593">
    <property type="entry name" value="AAA+_ATPase"/>
</dbReference>
<reference evidence="14" key="1">
    <citation type="submission" date="2022-04" db="EMBL/GenBank/DDBJ databases">
        <title>Whole genome sequence of Sphaerotilus sp. FB-5.</title>
        <authorList>
            <person name="Takeda M."/>
            <person name="Narihara S."/>
            <person name="Akimoto M."/>
            <person name="Akimoto R."/>
            <person name="Nishiyashiki S."/>
            <person name="Murakami T."/>
        </authorList>
    </citation>
    <scope>NUCLEOTIDE SEQUENCE</scope>
    <source>
        <strain evidence="14">FB-5</strain>
    </source>
</reference>
<feature type="region of interest" description="Disordered" evidence="12">
    <location>
        <begin position="1"/>
        <end position="22"/>
    </location>
</feature>
<keyword evidence="9 11" id="KW-0234">DNA repair</keyword>
<dbReference type="NCBIfam" id="TIGR01447">
    <property type="entry name" value="recD"/>
    <property type="match status" value="1"/>
</dbReference>
<keyword evidence="6 11" id="KW-0269">Exonuclease</keyword>
<dbReference type="InterPro" id="IPR027785">
    <property type="entry name" value="UvrD-like_helicase_C"/>
</dbReference>
<dbReference type="EC" id="5.6.2.3" evidence="11"/>
<dbReference type="PANTHER" id="PTHR43788">
    <property type="entry name" value="DNA2/NAM7 HELICASE FAMILY MEMBER"/>
    <property type="match status" value="1"/>
</dbReference>
<evidence type="ECO:0000256" key="4">
    <source>
        <dbReference type="ARBA" id="ARBA00022801"/>
    </source>
</evidence>
<dbReference type="InterPro" id="IPR041851">
    <property type="entry name" value="RecD_N_sf"/>
</dbReference>
<evidence type="ECO:0000313" key="15">
    <source>
        <dbReference type="Proteomes" id="UP001057498"/>
    </source>
</evidence>
<dbReference type="InterPro" id="IPR006344">
    <property type="entry name" value="RecD"/>
</dbReference>
<dbReference type="RefSeq" id="WP_251973047.1">
    <property type="nucleotide sequence ID" value="NZ_AP025730.1"/>
</dbReference>
<gene>
    <name evidence="11 14" type="primary">recD</name>
    <name evidence="14" type="ORF">CATMQ487_19370</name>
</gene>
<dbReference type="Pfam" id="PF13538">
    <property type="entry name" value="UvrD_C_2"/>
    <property type="match status" value="1"/>
</dbReference>
<comment type="function">
    <text evidence="11">A helicase/nuclease that prepares dsDNA breaks (DSB) for recombinational DNA repair. Binds to DSBs and unwinds DNA via a highly rapid and processive ATP-dependent bidirectional helicase activity. Unwinds dsDNA until it encounters a Chi (crossover hotspot instigator) sequence from the 3' direction. Cuts ssDNA a few nucleotides 3' to the Chi site. The properties and activities of the enzyme are changed at Chi. The Chi-altered holoenzyme produces a long 3'-ssDNA overhang and facilitates RecA-binding to the ssDNA for homologous DNA recombination and repair. Holoenzyme degrades any linearized DNA that is unable to undergo homologous recombination. In the holoenzyme this subunit has ssDNA-dependent ATPase and 5'-3' helicase activity. When added to pre-assembled RecBC greatly stimulates nuclease activity and augments holoenzyme processivity. Negatively regulates the RecA-loading ability of RecBCD.</text>
</comment>
<organism evidence="14 15">
    <name type="scientific">Sphaerotilus microaerophilus</name>
    <dbReference type="NCBI Taxonomy" id="2914710"/>
    <lineage>
        <taxon>Bacteria</taxon>
        <taxon>Pseudomonadati</taxon>
        <taxon>Pseudomonadota</taxon>
        <taxon>Betaproteobacteria</taxon>
        <taxon>Burkholderiales</taxon>
        <taxon>Sphaerotilaceae</taxon>
        <taxon>Sphaerotilus</taxon>
    </lineage>
</organism>
<dbReference type="Pfam" id="PF13245">
    <property type="entry name" value="AAA_19"/>
    <property type="match status" value="1"/>
</dbReference>
<evidence type="ECO:0000256" key="9">
    <source>
        <dbReference type="ARBA" id="ARBA00023204"/>
    </source>
</evidence>
<dbReference type="SMART" id="SM00382">
    <property type="entry name" value="AAA"/>
    <property type="match status" value="1"/>
</dbReference>
<evidence type="ECO:0000256" key="8">
    <source>
        <dbReference type="ARBA" id="ARBA00023125"/>
    </source>
</evidence>